<evidence type="ECO:0000256" key="1">
    <source>
        <dbReference type="SAM" id="MobiDB-lite"/>
    </source>
</evidence>
<dbReference type="SUPFAM" id="SSF54695">
    <property type="entry name" value="POZ domain"/>
    <property type="match status" value="1"/>
</dbReference>
<proteinExistence type="predicted"/>
<dbReference type="PANTHER" id="PTHR47369:SF2">
    <property type="entry name" value="BTB_POZ DOMAIN-CONTAINING PROTEIN 2"/>
    <property type="match status" value="1"/>
</dbReference>
<evidence type="ECO:0000313" key="3">
    <source>
        <dbReference type="Proteomes" id="UP000053477"/>
    </source>
</evidence>
<feature type="compositionally biased region" description="Polar residues" evidence="1">
    <location>
        <begin position="1"/>
        <end position="22"/>
    </location>
</feature>
<dbReference type="Gene3D" id="3.30.710.10">
    <property type="entry name" value="Potassium Channel Kv1.1, Chain A"/>
    <property type="match status" value="1"/>
</dbReference>
<organism evidence="2 3">
    <name type="scientific">Schizopora paradoxa</name>
    <dbReference type="NCBI Taxonomy" id="27342"/>
    <lineage>
        <taxon>Eukaryota</taxon>
        <taxon>Fungi</taxon>
        <taxon>Dikarya</taxon>
        <taxon>Basidiomycota</taxon>
        <taxon>Agaricomycotina</taxon>
        <taxon>Agaricomycetes</taxon>
        <taxon>Hymenochaetales</taxon>
        <taxon>Schizoporaceae</taxon>
        <taxon>Schizopora</taxon>
    </lineage>
</organism>
<dbReference type="InParanoid" id="A0A0H2SAN2"/>
<dbReference type="AlphaFoldDB" id="A0A0H2SAN2"/>
<evidence type="ECO:0008006" key="4">
    <source>
        <dbReference type="Google" id="ProtNLM"/>
    </source>
</evidence>
<sequence>MQASFGTAENASSAHTSQSSTPFPAEANGVNGQHVADFQHIQAGQDTPDTSVASSSNGVNGYGQHLTAHDAQLINHMFDRGFQFGDYADTIVHTHVFTWKLHAILLSRSPYLAHLMSTTPKQAGMLSIYIPIENIPEVTVQGLSVALGYLYSSVSLSSLSRDNCRAVLAASCLLGGMEDLCHFAYEMCRDSISLETIDEWLDFVQHVSPGDGTNSPSVVPVQHHYAPRLRTDVFNFLVDLPTTLEVQTPGGNGREMLLQVFTRIPFEFFKGAIESPTFQIGSDQERFRFAKTAIEMRKRARGGVVEETEAVVLAIGGAQGSSVHVTRKTKKRALFKVG</sequence>
<dbReference type="FunCoup" id="A0A0H2SAN2">
    <property type="interactions" value="2"/>
</dbReference>
<keyword evidence="3" id="KW-1185">Reference proteome</keyword>
<dbReference type="OrthoDB" id="6359943at2759"/>
<name>A0A0H2SAN2_9AGAM</name>
<reference evidence="2 3" key="1">
    <citation type="submission" date="2015-04" db="EMBL/GenBank/DDBJ databases">
        <title>Complete genome sequence of Schizopora paradoxa KUC8140, a cosmopolitan wood degrader in East Asia.</title>
        <authorList>
            <consortium name="DOE Joint Genome Institute"/>
            <person name="Min B."/>
            <person name="Park H."/>
            <person name="Jang Y."/>
            <person name="Kim J.-J."/>
            <person name="Kim K.H."/>
            <person name="Pangilinan J."/>
            <person name="Lipzen A."/>
            <person name="Riley R."/>
            <person name="Grigoriev I.V."/>
            <person name="Spatafora J.W."/>
            <person name="Choi I.-G."/>
        </authorList>
    </citation>
    <scope>NUCLEOTIDE SEQUENCE [LARGE SCALE GENOMIC DNA]</scope>
    <source>
        <strain evidence="2 3">KUC8140</strain>
    </source>
</reference>
<protein>
    <recommendedName>
        <fullName evidence="4">BTB domain-containing protein</fullName>
    </recommendedName>
</protein>
<dbReference type="InterPro" id="IPR011333">
    <property type="entry name" value="SKP1/BTB/POZ_sf"/>
</dbReference>
<dbReference type="Proteomes" id="UP000053477">
    <property type="component" value="Unassembled WGS sequence"/>
</dbReference>
<dbReference type="EMBL" id="KQ085891">
    <property type="protein sequence ID" value="KLO18793.1"/>
    <property type="molecule type" value="Genomic_DNA"/>
</dbReference>
<evidence type="ECO:0000313" key="2">
    <source>
        <dbReference type="EMBL" id="KLO18793.1"/>
    </source>
</evidence>
<feature type="region of interest" description="Disordered" evidence="1">
    <location>
        <begin position="1"/>
        <end position="29"/>
    </location>
</feature>
<gene>
    <name evidence="2" type="ORF">SCHPADRAFT_865984</name>
</gene>
<accession>A0A0H2SAN2</accession>
<dbReference type="PANTHER" id="PTHR47369">
    <property type="entry name" value="BTB/POZ DOMAIN-CONTAINING PROTEIN"/>
    <property type="match status" value="1"/>
</dbReference>